<dbReference type="EMBL" id="CAKMUD010000086">
    <property type="protein sequence ID" value="CAH1597564.1"/>
    <property type="molecule type" value="Genomic_DNA"/>
</dbReference>
<dbReference type="Proteomes" id="UP001295462">
    <property type="component" value="Unassembled WGS sequence"/>
</dbReference>
<dbReference type="RefSeq" id="WP_409589432.1">
    <property type="nucleotide sequence ID" value="NZ_CAKMTZ010000085.1"/>
</dbReference>
<accession>A0AAU9QQV4</accession>
<gene>
    <name evidence="1" type="ORF">THF1A12_320101</name>
</gene>
<evidence type="ECO:0000313" key="2">
    <source>
        <dbReference type="Proteomes" id="UP001295462"/>
    </source>
</evidence>
<protein>
    <recommendedName>
        <fullName evidence="3">N-acetyltransferase</fullName>
    </recommendedName>
</protein>
<proteinExistence type="predicted"/>
<evidence type="ECO:0000313" key="1">
    <source>
        <dbReference type="EMBL" id="CAH1597564.1"/>
    </source>
</evidence>
<dbReference type="AlphaFoldDB" id="A0AAU9QQV4"/>
<reference evidence="1" key="1">
    <citation type="submission" date="2022-01" db="EMBL/GenBank/DDBJ databases">
        <authorList>
            <person name="Lagorce A."/>
        </authorList>
    </citation>
    <scope>NUCLEOTIDE SEQUENCE</scope>
    <source>
        <strain evidence="1">Th15_F1_A12</strain>
    </source>
</reference>
<organism evidence="1 2">
    <name type="scientific">Vibrio jasicida</name>
    <dbReference type="NCBI Taxonomy" id="766224"/>
    <lineage>
        <taxon>Bacteria</taxon>
        <taxon>Pseudomonadati</taxon>
        <taxon>Pseudomonadota</taxon>
        <taxon>Gammaproteobacteria</taxon>
        <taxon>Vibrionales</taxon>
        <taxon>Vibrionaceae</taxon>
        <taxon>Vibrio</taxon>
    </lineage>
</organism>
<evidence type="ECO:0008006" key="3">
    <source>
        <dbReference type="Google" id="ProtNLM"/>
    </source>
</evidence>
<comment type="caution">
    <text evidence="1">The sequence shown here is derived from an EMBL/GenBank/DDBJ whole genome shotgun (WGS) entry which is preliminary data.</text>
</comment>
<name>A0AAU9QQV4_9VIBR</name>
<sequence length="183" mass="20905">MFGIFNKLKTQPASDAELIQAWLDDPLSCIKGQFDKPVEWHTCYGLAPMEGLPDTHGYSQLPDLKVTARVRKTEVNLGWIEGISMHSGGIARVRHFALQTVLTEQGYGEVLLNSIIDLLKGNYATKIEFRETHTIKIEHYRKLFAKNDIEEVTKGVWVIDLYPEREIPEDVLDFQASLFKSNR</sequence>